<feature type="transmembrane region" description="Helical" evidence="6">
    <location>
        <begin position="103"/>
        <end position="123"/>
    </location>
</feature>
<dbReference type="EMBL" id="JASEJX010000021">
    <property type="protein sequence ID" value="KAK4512262.1"/>
    <property type="molecule type" value="Genomic_DNA"/>
</dbReference>
<protein>
    <recommendedName>
        <fullName evidence="7">MARVEL domain-containing protein</fullName>
    </recommendedName>
</protein>
<evidence type="ECO:0000256" key="5">
    <source>
        <dbReference type="SAM" id="MobiDB-lite"/>
    </source>
</evidence>
<feature type="domain" description="MARVEL" evidence="7">
    <location>
        <begin position="33"/>
        <end position="175"/>
    </location>
</feature>
<accession>A0AAN7D836</accession>
<feature type="region of interest" description="Disordered" evidence="5">
    <location>
        <begin position="199"/>
        <end position="321"/>
    </location>
</feature>
<keyword evidence="3 6" id="KW-1133">Transmembrane helix</keyword>
<feature type="transmembrane region" description="Helical" evidence="6">
    <location>
        <begin position="62"/>
        <end position="82"/>
    </location>
</feature>
<keyword evidence="4 6" id="KW-0472">Membrane</keyword>
<evidence type="ECO:0000313" key="8">
    <source>
        <dbReference type="EMBL" id="KAK4512262.1"/>
    </source>
</evidence>
<evidence type="ECO:0000256" key="1">
    <source>
        <dbReference type="ARBA" id="ARBA00004141"/>
    </source>
</evidence>
<dbReference type="Proteomes" id="UP001304243">
    <property type="component" value="Unassembled WGS sequence"/>
</dbReference>
<feature type="compositionally biased region" description="Basic and acidic residues" evidence="5">
    <location>
        <begin position="199"/>
        <end position="214"/>
    </location>
</feature>
<evidence type="ECO:0000256" key="6">
    <source>
        <dbReference type="SAM" id="Phobius"/>
    </source>
</evidence>
<dbReference type="InterPro" id="IPR008253">
    <property type="entry name" value="Marvel"/>
</dbReference>
<feature type="transmembrane region" description="Helical" evidence="6">
    <location>
        <begin position="26"/>
        <end position="47"/>
    </location>
</feature>
<dbReference type="RefSeq" id="XP_064678928.1">
    <property type="nucleotide sequence ID" value="XM_064822328.1"/>
</dbReference>
<gene>
    <name evidence="8" type="ORF">ATC70_002958</name>
</gene>
<sequence length="321" mass="36201">MAGYKLDVPVDLSEQTTDKLELAKKIIHLVTGACGILTIAVVAPLIATEARYLGAGVAGPNYTLFVALVSLPVPFLLVYFPWMYEKHNKFKRLGKFCLKNRTNLIFCGFNTFLWATAGIAITVHSNNASNCALNPDLTKTYGDDYTSAWSTQCNLAKVTAAFAWITCILWLVTLAITGVSFWKEKSLIQQRLNEHRLNKQTKLEEQRQQDEEYGHGGAPMGGYAAASGRVYDEDEEDPFSDSHRHQQQQQQQQQQHHQSPFVDPMSDHYDAYNHNRTSYTPGFDQPVGQYAADPHQHQAFSPMPTPQHMPHPEPSYNQNHF</sequence>
<evidence type="ECO:0000256" key="2">
    <source>
        <dbReference type="ARBA" id="ARBA00022692"/>
    </source>
</evidence>
<keyword evidence="9" id="KW-1185">Reference proteome</keyword>
<dbReference type="GeneID" id="89946660"/>
<feature type="transmembrane region" description="Helical" evidence="6">
    <location>
        <begin position="161"/>
        <end position="182"/>
    </location>
</feature>
<keyword evidence="2 6" id="KW-0812">Transmembrane</keyword>
<name>A0AAN7D836_9FUNG</name>
<proteinExistence type="predicted"/>
<dbReference type="AlphaFoldDB" id="A0AAN7D836"/>
<evidence type="ECO:0000256" key="3">
    <source>
        <dbReference type="ARBA" id="ARBA00022989"/>
    </source>
</evidence>
<evidence type="ECO:0000259" key="7">
    <source>
        <dbReference type="Pfam" id="PF01284"/>
    </source>
</evidence>
<reference evidence="8 9" key="1">
    <citation type="submission" date="2022-11" db="EMBL/GenBank/DDBJ databases">
        <title>Mucor velutinosus strain NIH1002 WGS.</title>
        <authorList>
            <person name="Subramanian P."/>
            <person name="Mullikin J.C."/>
            <person name="Segre J.A."/>
            <person name="Zelazny A.M."/>
        </authorList>
    </citation>
    <scope>NUCLEOTIDE SEQUENCE [LARGE SCALE GENOMIC DNA]</scope>
    <source>
        <strain evidence="8 9">NIH1002</strain>
    </source>
</reference>
<evidence type="ECO:0000256" key="4">
    <source>
        <dbReference type="ARBA" id="ARBA00023136"/>
    </source>
</evidence>
<dbReference type="GO" id="GO:0016020">
    <property type="term" value="C:membrane"/>
    <property type="evidence" value="ECO:0007669"/>
    <property type="project" value="UniProtKB-SubCell"/>
</dbReference>
<dbReference type="Pfam" id="PF01284">
    <property type="entry name" value="MARVEL"/>
    <property type="match status" value="1"/>
</dbReference>
<feature type="compositionally biased region" description="Low complexity" evidence="5">
    <location>
        <begin position="247"/>
        <end position="258"/>
    </location>
</feature>
<feature type="compositionally biased region" description="Pro residues" evidence="5">
    <location>
        <begin position="303"/>
        <end position="313"/>
    </location>
</feature>
<comment type="caution">
    <text evidence="8">The sequence shown here is derived from an EMBL/GenBank/DDBJ whole genome shotgun (WGS) entry which is preliminary data.</text>
</comment>
<comment type="subcellular location">
    <subcellularLocation>
        <location evidence="1">Membrane</location>
        <topology evidence="1">Multi-pass membrane protein</topology>
    </subcellularLocation>
</comment>
<organism evidence="8 9">
    <name type="scientific">Mucor velutinosus</name>
    <dbReference type="NCBI Taxonomy" id="708070"/>
    <lineage>
        <taxon>Eukaryota</taxon>
        <taxon>Fungi</taxon>
        <taxon>Fungi incertae sedis</taxon>
        <taxon>Mucoromycota</taxon>
        <taxon>Mucoromycotina</taxon>
        <taxon>Mucoromycetes</taxon>
        <taxon>Mucorales</taxon>
        <taxon>Mucorineae</taxon>
        <taxon>Mucoraceae</taxon>
        <taxon>Mucor</taxon>
    </lineage>
</organism>
<evidence type="ECO:0000313" key="9">
    <source>
        <dbReference type="Proteomes" id="UP001304243"/>
    </source>
</evidence>